<dbReference type="RefSeq" id="WP_264850221.1">
    <property type="nucleotide sequence ID" value="NZ_BRXR01000001.1"/>
</dbReference>
<comment type="caution">
    <text evidence="1">The sequence shown here is derived from an EMBL/GenBank/DDBJ whole genome shotgun (WGS) entry which is preliminary data.</text>
</comment>
<protein>
    <recommendedName>
        <fullName evidence="3">ATP-grasp domain-containing protein</fullName>
    </recommendedName>
</protein>
<dbReference type="Pfam" id="PF14398">
    <property type="entry name" value="ATPgrasp_YheCD"/>
    <property type="match status" value="2"/>
</dbReference>
<dbReference type="EMBL" id="BRXR01000001">
    <property type="protein sequence ID" value="GLC30946.1"/>
    <property type="molecule type" value="Genomic_DNA"/>
</dbReference>
<organism evidence="1 2">
    <name type="scientific">Clostridium omnivorum</name>
    <dbReference type="NCBI Taxonomy" id="1604902"/>
    <lineage>
        <taxon>Bacteria</taxon>
        <taxon>Bacillati</taxon>
        <taxon>Bacillota</taxon>
        <taxon>Clostridia</taxon>
        <taxon>Eubacteriales</taxon>
        <taxon>Clostridiaceae</taxon>
        <taxon>Clostridium</taxon>
    </lineage>
</organism>
<proteinExistence type="predicted"/>
<gene>
    <name evidence="1" type="ORF">bsdE14_23560</name>
</gene>
<reference evidence="1 2" key="1">
    <citation type="journal article" date="2024" name="Int. J. Syst. Evol. Microbiol.">
        <title>Clostridium omnivorum sp. nov., isolated from anoxic soil under the treatment of reductive soil disinfestation.</title>
        <authorList>
            <person name="Ueki A."/>
            <person name="Tonouchi A."/>
            <person name="Kaku N."/>
            <person name="Honma S."/>
            <person name="Ueki K."/>
        </authorList>
    </citation>
    <scope>NUCLEOTIDE SEQUENCE [LARGE SCALE GENOMIC DNA]</scope>
    <source>
        <strain evidence="1 2">E14</strain>
    </source>
</reference>
<keyword evidence="2" id="KW-1185">Reference proteome</keyword>
<evidence type="ECO:0000313" key="2">
    <source>
        <dbReference type="Proteomes" id="UP001208567"/>
    </source>
</evidence>
<dbReference type="SUPFAM" id="SSF56059">
    <property type="entry name" value="Glutathione synthetase ATP-binding domain-like"/>
    <property type="match status" value="1"/>
</dbReference>
<sequence length="418" mass="48765">MYVEILKSSINAKGLSCFIPVDIFNSLGLSEALCYTLHAGKLAADIYPIPYESNKKAIYLNDLLMKELYLYENMQLNIWKENNHIYLGPVVGVLVTKEDLSLIKTGVIPNTLTELFKANEKSHCLLYYFSNENFYINYKKVYGYTKISSSGELLKLALPIADTIYEQLNSASQIEYMIFQYMRKILTHYFDIQYINNHMYLGKWEIYKCLLSQTELNPYLPKTIPFDDFEDVKLFIDYFGKVILKPSYKSSKLGTLYIEKRSNIYYLYSKLQDKLLTISSTEELESFIADYTKEELFIIQQSFFSIKTVPESMHILLGKNSKGKWIVVDSPECLQKSSLESLFLKLGICIEKCFGHFGEIEISVILDSYEKPWIVDINIPPSNLKDYSHMYENYCKLRYLSILEYSKYLTIKNYESTI</sequence>
<dbReference type="Proteomes" id="UP001208567">
    <property type="component" value="Unassembled WGS sequence"/>
</dbReference>
<accession>A0ABQ5N730</accession>
<evidence type="ECO:0000313" key="1">
    <source>
        <dbReference type="EMBL" id="GLC30946.1"/>
    </source>
</evidence>
<evidence type="ECO:0008006" key="3">
    <source>
        <dbReference type="Google" id="ProtNLM"/>
    </source>
</evidence>
<dbReference type="InterPro" id="IPR026838">
    <property type="entry name" value="YheC/D"/>
</dbReference>
<name>A0ABQ5N730_9CLOT</name>